<evidence type="ECO:0000313" key="1">
    <source>
        <dbReference type="EMBL" id="TCK23807.1"/>
    </source>
</evidence>
<keyword evidence="2" id="KW-1185">Reference proteome</keyword>
<gene>
    <name evidence="1" type="ORF">EV667_3649</name>
</gene>
<organism evidence="1 2">
    <name type="scientific">Ancylobacter aquaticus</name>
    <dbReference type="NCBI Taxonomy" id="100"/>
    <lineage>
        <taxon>Bacteria</taxon>
        <taxon>Pseudomonadati</taxon>
        <taxon>Pseudomonadota</taxon>
        <taxon>Alphaproteobacteria</taxon>
        <taxon>Hyphomicrobiales</taxon>
        <taxon>Xanthobacteraceae</taxon>
        <taxon>Ancylobacter</taxon>
    </lineage>
</organism>
<proteinExistence type="predicted"/>
<dbReference type="SUPFAM" id="SSF54909">
    <property type="entry name" value="Dimeric alpha+beta barrel"/>
    <property type="match status" value="1"/>
</dbReference>
<sequence>MNYIDGFVVAVPTDKKDAYRAMAEKAAPIFLECGALRTVETWGDDVPDGKVTDFRMAVKATPEETVVFSWIEWPSREARDAGMKKFMEDPRLAGMTEMPFDGQRMIFGGFSPLLDVTRD</sequence>
<accession>A0A4R1HMS4</accession>
<dbReference type="RefSeq" id="WP_131836727.1">
    <property type="nucleotide sequence ID" value="NZ_SMFY01000003.1"/>
</dbReference>
<dbReference type="AlphaFoldDB" id="A0A4R1HMS4"/>
<dbReference type="Pfam" id="PF07237">
    <property type="entry name" value="DUF1428"/>
    <property type="match status" value="1"/>
</dbReference>
<reference evidence="1 2" key="1">
    <citation type="submission" date="2019-03" db="EMBL/GenBank/DDBJ databases">
        <title>Genomic Encyclopedia of Type Strains, Phase IV (KMG-IV): sequencing the most valuable type-strain genomes for metagenomic binning, comparative biology and taxonomic classification.</title>
        <authorList>
            <person name="Goeker M."/>
        </authorList>
    </citation>
    <scope>NUCLEOTIDE SEQUENCE [LARGE SCALE GENOMIC DNA]</scope>
    <source>
        <strain evidence="1 2">DSM 101</strain>
    </source>
</reference>
<name>A0A4R1HMS4_ANCAQ</name>
<dbReference type="Proteomes" id="UP000295030">
    <property type="component" value="Unassembled WGS sequence"/>
</dbReference>
<comment type="caution">
    <text evidence="1">The sequence shown here is derived from an EMBL/GenBank/DDBJ whole genome shotgun (WGS) entry which is preliminary data.</text>
</comment>
<dbReference type="Gene3D" id="3.30.70.100">
    <property type="match status" value="1"/>
</dbReference>
<dbReference type="InterPro" id="IPR011008">
    <property type="entry name" value="Dimeric_a/b-barrel"/>
</dbReference>
<dbReference type="EMBL" id="SMFY01000003">
    <property type="protein sequence ID" value="TCK23807.1"/>
    <property type="molecule type" value="Genomic_DNA"/>
</dbReference>
<evidence type="ECO:0000313" key="2">
    <source>
        <dbReference type="Proteomes" id="UP000295030"/>
    </source>
</evidence>
<dbReference type="PIRSF" id="PIRSF007028">
    <property type="entry name" value="UCP007028"/>
    <property type="match status" value="1"/>
</dbReference>
<protein>
    <submittedName>
        <fullName evidence="1">Uncharacterized protein YbaA (DUF1428 family)</fullName>
    </submittedName>
</protein>
<dbReference type="OrthoDB" id="9792392at2"/>
<dbReference type="InterPro" id="IPR009874">
    <property type="entry name" value="DUF1428"/>
</dbReference>